<evidence type="ECO:0000313" key="1">
    <source>
        <dbReference type="EMBL" id="MFB9095176.1"/>
    </source>
</evidence>
<organism evidence="1 2">
    <name type="scientific">Flavobacterium jumunjinense</name>
    <dbReference type="NCBI Taxonomy" id="998845"/>
    <lineage>
        <taxon>Bacteria</taxon>
        <taxon>Pseudomonadati</taxon>
        <taxon>Bacteroidota</taxon>
        <taxon>Flavobacteriia</taxon>
        <taxon>Flavobacteriales</taxon>
        <taxon>Flavobacteriaceae</taxon>
        <taxon>Flavobacterium</taxon>
    </lineage>
</organism>
<keyword evidence="2" id="KW-1185">Reference proteome</keyword>
<dbReference type="Proteomes" id="UP001589607">
    <property type="component" value="Unassembled WGS sequence"/>
</dbReference>
<dbReference type="RefSeq" id="WP_236456686.1">
    <property type="nucleotide sequence ID" value="NZ_CBCSGE010000025.1"/>
</dbReference>
<proteinExistence type="predicted"/>
<name>A0ABV5GJL8_9FLAO</name>
<dbReference type="EMBL" id="JBHMEY010000003">
    <property type="protein sequence ID" value="MFB9095176.1"/>
    <property type="molecule type" value="Genomic_DNA"/>
</dbReference>
<comment type="caution">
    <text evidence="1">The sequence shown here is derived from an EMBL/GenBank/DDBJ whole genome shotgun (WGS) entry which is preliminary data.</text>
</comment>
<gene>
    <name evidence="1" type="ORF">ACFFVF_01495</name>
</gene>
<reference evidence="1 2" key="1">
    <citation type="submission" date="2024-09" db="EMBL/GenBank/DDBJ databases">
        <authorList>
            <person name="Sun Q."/>
            <person name="Mori K."/>
        </authorList>
    </citation>
    <scope>NUCLEOTIDE SEQUENCE [LARGE SCALE GENOMIC DNA]</scope>
    <source>
        <strain evidence="1 2">CECT 7955</strain>
    </source>
</reference>
<protein>
    <submittedName>
        <fullName evidence="1">Uncharacterized protein</fullName>
    </submittedName>
</protein>
<evidence type="ECO:0000313" key="2">
    <source>
        <dbReference type="Proteomes" id="UP001589607"/>
    </source>
</evidence>
<sequence>MKQIEKDFIESWNLIENFYQGYNDDKRPFNLDALRLIKEMRNLGLDKDLRTGQSLWFLLLSRNRNHGLDKEPHLQITFLGENKMVINSNFNGEKVSKEIEVNYKGYFEDMINKLLKEKTTWNDYDIDTDPLLDLFNNE</sequence>
<accession>A0ABV5GJL8</accession>